<dbReference type="InterPro" id="IPR013525">
    <property type="entry name" value="ABC2_TM"/>
</dbReference>
<dbReference type="PANTHER" id="PTHR43027">
    <property type="entry name" value="DOXORUBICIN RESISTANCE ABC TRANSPORTER PERMEASE PROTEIN DRRC-RELATED"/>
    <property type="match status" value="1"/>
</dbReference>
<feature type="transmembrane region" description="Helical" evidence="5">
    <location>
        <begin position="217"/>
        <end position="242"/>
    </location>
</feature>
<dbReference type="GO" id="GO:0016020">
    <property type="term" value="C:membrane"/>
    <property type="evidence" value="ECO:0007669"/>
    <property type="project" value="UniProtKB-SubCell"/>
</dbReference>
<feature type="transmembrane region" description="Helical" evidence="5">
    <location>
        <begin position="174"/>
        <end position="196"/>
    </location>
</feature>
<evidence type="ECO:0000259" key="6">
    <source>
        <dbReference type="Pfam" id="PF12698"/>
    </source>
</evidence>
<feature type="domain" description="ABC-2 type transporter transmembrane" evidence="6">
    <location>
        <begin position="17"/>
        <end position="364"/>
    </location>
</feature>
<comment type="subcellular location">
    <subcellularLocation>
        <location evidence="1">Membrane</location>
        <topology evidence="1">Multi-pass membrane protein</topology>
    </subcellularLocation>
</comment>
<reference evidence="7 8" key="1">
    <citation type="submission" date="2016-11" db="EMBL/GenBank/DDBJ databases">
        <authorList>
            <person name="Jaros S."/>
            <person name="Januszkiewicz K."/>
            <person name="Wedrychowicz H."/>
        </authorList>
    </citation>
    <scope>NUCLEOTIDE SEQUENCE [LARGE SCALE GENOMIC DNA]</scope>
    <source>
        <strain evidence="7 8">DSM 3090</strain>
    </source>
</reference>
<evidence type="ECO:0000256" key="4">
    <source>
        <dbReference type="ARBA" id="ARBA00023136"/>
    </source>
</evidence>
<evidence type="ECO:0000313" key="7">
    <source>
        <dbReference type="EMBL" id="SHK45347.1"/>
    </source>
</evidence>
<protein>
    <submittedName>
        <fullName evidence="7">ABC-2 type transport system permease protein</fullName>
    </submittedName>
</protein>
<evidence type="ECO:0000256" key="2">
    <source>
        <dbReference type="ARBA" id="ARBA00022692"/>
    </source>
</evidence>
<dbReference type="RefSeq" id="WP_072904465.1">
    <property type="nucleotide sequence ID" value="NZ_FRAD01000029.1"/>
</dbReference>
<evidence type="ECO:0000313" key="8">
    <source>
        <dbReference type="Proteomes" id="UP000183952"/>
    </source>
</evidence>
<evidence type="ECO:0000256" key="3">
    <source>
        <dbReference type="ARBA" id="ARBA00022989"/>
    </source>
</evidence>
<dbReference type="Proteomes" id="UP000183952">
    <property type="component" value="Unassembled WGS sequence"/>
</dbReference>
<keyword evidence="3 5" id="KW-1133">Transmembrane helix</keyword>
<proteinExistence type="predicted"/>
<dbReference type="InterPro" id="IPR052902">
    <property type="entry name" value="ABC-2_transporter"/>
</dbReference>
<dbReference type="Pfam" id="PF12698">
    <property type="entry name" value="ABC2_membrane_3"/>
    <property type="match status" value="1"/>
</dbReference>
<sequence>MFFTMYKYRLKHLFRDKITMFWLLIYPLLMATIFNLCFKNLLQGEVFEKINIAVENTSSISTDIKNAMEKSELFNIKLVNSHEGKELLDSNHIDAFVTIDKNTGLCELSFKKEGLNQSITKVFFDSYTQISSTISNIVKSGAVKSPEEVFSKIDLNKTYVENVPVNSSNNVTVIYFYSLFAMTCFFCITLGVDISNEIQANQSNIACRLCIGPVNKFKILMSLLAGSMTFHIISIILTLLYMTLVLQIDFGSQLGLVFLIGVVGSFCGMSIGCSIGAAIVKKDGMKMGLAIGITLLCSFLSGMMNIEIKYHFSSKFPILSRLNPVGLITDGLYSLYYYGDTLDRYVSNIIILIIIGVIFSMASFLLLRRQKYESI</sequence>
<dbReference type="GO" id="GO:0140359">
    <property type="term" value="F:ABC-type transporter activity"/>
    <property type="evidence" value="ECO:0007669"/>
    <property type="project" value="InterPro"/>
</dbReference>
<dbReference type="EMBL" id="FRAD01000029">
    <property type="protein sequence ID" value="SHK45347.1"/>
    <property type="molecule type" value="Genomic_DNA"/>
</dbReference>
<feature type="transmembrane region" description="Helical" evidence="5">
    <location>
        <begin position="254"/>
        <end position="280"/>
    </location>
</feature>
<feature type="transmembrane region" description="Helical" evidence="5">
    <location>
        <begin position="287"/>
        <end position="306"/>
    </location>
</feature>
<feature type="transmembrane region" description="Helical" evidence="5">
    <location>
        <begin position="21"/>
        <end position="42"/>
    </location>
</feature>
<keyword evidence="8" id="KW-1185">Reference proteome</keyword>
<name>A0A1M6SL12_9CLOT</name>
<gene>
    <name evidence="7" type="ORF">SAMN02745248_02573</name>
</gene>
<accession>A0A1M6SL12</accession>
<evidence type="ECO:0000256" key="1">
    <source>
        <dbReference type="ARBA" id="ARBA00004141"/>
    </source>
</evidence>
<feature type="transmembrane region" description="Helical" evidence="5">
    <location>
        <begin position="345"/>
        <end position="367"/>
    </location>
</feature>
<dbReference type="AlphaFoldDB" id="A0A1M6SL12"/>
<dbReference type="PANTHER" id="PTHR43027:SF1">
    <property type="entry name" value="DOXORUBICIN RESISTANCE ABC TRANSPORTER PERMEASE PROTEIN DRRC-RELATED"/>
    <property type="match status" value="1"/>
</dbReference>
<evidence type="ECO:0000256" key="5">
    <source>
        <dbReference type="SAM" id="Phobius"/>
    </source>
</evidence>
<dbReference type="STRING" id="1121331.SAMN02745248_02573"/>
<organism evidence="7 8">
    <name type="scientific">Hathewaya proteolytica DSM 3090</name>
    <dbReference type="NCBI Taxonomy" id="1121331"/>
    <lineage>
        <taxon>Bacteria</taxon>
        <taxon>Bacillati</taxon>
        <taxon>Bacillota</taxon>
        <taxon>Clostridia</taxon>
        <taxon>Eubacteriales</taxon>
        <taxon>Clostridiaceae</taxon>
        <taxon>Hathewaya</taxon>
    </lineage>
</organism>
<keyword evidence="4 5" id="KW-0472">Membrane</keyword>
<keyword evidence="2 5" id="KW-0812">Transmembrane</keyword>